<dbReference type="FunFam" id="3.30.70.270:FF:000020">
    <property type="entry name" value="Transposon Tf2-6 polyprotein-like Protein"/>
    <property type="match status" value="1"/>
</dbReference>
<gene>
    <name evidence="3" type="primary">LOC125386994</name>
</gene>
<accession>A0A9C6SZ82</accession>
<dbReference type="InterPro" id="IPR050951">
    <property type="entry name" value="Retrovirus_Pol_polyprotein"/>
</dbReference>
<dbReference type="GO" id="GO:0003964">
    <property type="term" value="F:RNA-directed DNA polymerase activity"/>
    <property type="evidence" value="ECO:0007669"/>
    <property type="project" value="UniProtKB-EC"/>
</dbReference>
<dbReference type="GeneID" id="125386994"/>
<dbReference type="PANTHER" id="PTHR37984">
    <property type="entry name" value="PROTEIN CBG26694"/>
    <property type="match status" value="1"/>
</dbReference>
<dbReference type="InterPro" id="IPR043128">
    <property type="entry name" value="Rev_trsase/Diguanyl_cyclase"/>
</dbReference>
<dbReference type="KEGG" id="bter:125386994"/>
<dbReference type="EC" id="2.7.7.49" evidence="1"/>
<dbReference type="RefSeq" id="XP_048270126.1">
    <property type="nucleotide sequence ID" value="XM_048414169.1"/>
</dbReference>
<name>A0A9C6SZ82_BOMTE</name>
<evidence type="ECO:0000313" key="2">
    <source>
        <dbReference type="Proteomes" id="UP000835206"/>
    </source>
</evidence>
<dbReference type="PANTHER" id="PTHR37984:SF5">
    <property type="entry name" value="PROTEIN NYNRIN-LIKE"/>
    <property type="match status" value="1"/>
</dbReference>
<reference evidence="3" key="1">
    <citation type="submission" date="2025-08" db="UniProtKB">
        <authorList>
            <consortium name="RefSeq"/>
        </authorList>
    </citation>
    <scope>IDENTIFICATION</scope>
</reference>
<keyword evidence="2" id="KW-1185">Reference proteome</keyword>
<dbReference type="SUPFAM" id="SSF56672">
    <property type="entry name" value="DNA/RNA polymerases"/>
    <property type="match status" value="1"/>
</dbReference>
<evidence type="ECO:0000256" key="1">
    <source>
        <dbReference type="ARBA" id="ARBA00012493"/>
    </source>
</evidence>
<dbReference type="Gene3D" id="3.30.70.270">
    <property type="match status" value="1"/>
</dbReference>
<proteinExistence type="predicted"/>
<protein>
    <recommendedName>
        <fullName evidence="1">RNA-directed DNA polymerase</fullName>
        <ecNumber evidence="1">2.7.7.49</ecNumber>
    </recommendedName>
</protein>
<evidence type="ECO:0000313" key="3">
    <source>
        <dbReference type="RefSeq" id="XP_048270126.1"/>
    </source>
</evidence>
<dbReference type="AlphaFoldDB" id="A0A9C6SZ82"/>
<dbReference type="InterPro" id="IPR043502">
    <property type="entry name" value="DNA/RNA_pol_sf"/>
</dbReference>
<organism evidence="2 3">
    <name type="scientific">Bombus terrestris</name>
    <name type="common">Buff-tailed bumblebee</name>
    <name type="synonym">Apis terrestris</name>
    <dbReference type="NCBI Taxonomy" id="30195"/>
    <lineage>
        <taxon>Eukaryota</taxon>
        <taxon>Metazoa</taxon>
        <taxon>Ecdysozoa</taxon>
        <taxon>Arthropoda</taxon>
        <taxon>Hexapoda</taxon>
        <taxon>Insecta</taxon>
        <taxon>Pterygota</taxon>
        <taxon>Neoptera</taxon>
        <taxon>Endopterygota</taxon>
        <taxon>Hymenoptera</taxon>
        <taxon>Apocrita</taxon>
        <taxon>Aculeata</taxon>
        <taxon>Apoidea</taxon>
        <taxon>Anthophila</taxon>
        <taxon>Apidae</taxon>
        <taxon>Bombus</taxon>
        <taxon>Bombus</taxon>
    </lineage>
</organism>
<dbReference type="OrthoDB" id="7617012at2759"/>
<sequence length="236" mass="27356">MVPRHQEPQLVKLLMNKLRGLAFLAVEDCQIINLNDFGNKLKDMFGPGKTVNEYRGELGTVFQRPGEDILDYMDRVRNHRLAIMDGERCEYGTISQDIQKTIDWGTRGTPKRNVFAGLQGGELSDYLDDIVINSGSLHKQESKFNELMERLRQVRVRLQPDPKMIGAVSKFPRRKKNIKQFLGLAGYYRRFVPNFFKIAKTLTQLLKKHITFKWLQNQENAFNNLKTALMTKPILL</sequence>
<dbReference type="Proteomes" id="UP000835206">
    <property type="component" value="Unplaced"/>
</dbReference>